<dbReference type="Gramene" id="OE9A095113T1">
    <property type="protein sequence ID" value="OE9A095113C1"/>
    <property type="gene ID" value="OE9A095113"/>
</dbReference>
<dbReference type="Gene3D" id="3.10.10.10">
    <property type="entry name" value="HIV Type 1 Reverse Transcriptase, subunit A, domain 1"/>
    <property type="match status" value="1"/>
</dbReference>
<evidence type="ECO:0000313" key="2">
    <source>
        <dbReference type="Proteomes" id="UP000594638"/>
    </source>
</evidence>
<gene>
    <name evidence="1" type="ORF">OLEA9_A095113</name>
</gene>
<dbReference type="PANTHER" id="PTHR24559:SF444">
    <property type="entry name" value="REVERSE TRANSCRIPTASE DOMAIN-CONTAINING PROTEIN"/>
    <property type="match status" value="1"/>
</dbReference>
<dbReference type="EMBL" id="CACTIH010009331">
    <property type="protein sequence ID" value="CAA3029817.1"/>
    <property type="molecule type" value="Genomic_DNA"/>
</dbReference>
<reference evidence="1 2" key="1">
    <citation type="submission" date="2019-12" db="EMBL/GenBank/DDBJ databases">
        <authorList>
            <person name="Alioto T."/>
            <person name="Alioto T."/>
            <person name="Gomez Garrido J."/>
        </authorList>
    </citation>
    <scope>NUCLEOTIDE SEQUENCE [LARGE SCALE GENOMIC DNA]</scope>
</reference>
<evidence type="ECO:0008006" key="3">
    <source>
        <dbReference type="Google" id="ProtNLM"/>
    </source>
</evidence>
<comment type="caution">
    <text evidence="1">The sequence shown here is derived from an EMBL/GenBank/DDBJ whole genome shotgun (WGS) entry which is preliminary data.</text>
</comment>
<keyword evidence="2" id="KW-1185">Reference proteome</keyword>
<dbReference type="Proteomes" id="UP000594638">
    <property type="component" value="Unassembled WGS sequence"/>
</dbReference>
<dbReference type="SUPFAM" id="SSF56672">
    <property type="entry name" value="DNA/RNA polymerases"/>
    <property type="match status" value="1"/>
</dbReference>
<organism evidence="1 2">
    <name type="scientific">Olea europaea subsp. europaea</name>
    <dbReference type="NCBI Taxonomy" id="158383"/>
    <lineage>
        <taxon>Eukaryota</taxon>
        <taxon>Viridiplantae</taxon>
        <taxon>Streptophyta</taxon>
        <taxon>Embryophyta</taxon>
        <taxon>Tracheophyta</taxon>
        <taxon>Spermatophyta</taxon>
        <taxon>Magnoliopsida</taxon>
        <taxon>eudicotyledons</taxon>
        <taxon>Gunneridae</taxon>
        <taxon>Pentapetalae</taxon>
        <taxon>asterids</taxon>
        <taxon>lamiids</taxon>
        <taxon>Lamiales</taxon>
        <taxon>Oleaceae</taxon>
        <taxon>Oleeae</taxon>
        <taxon>Olea</taxon>
    </lineage>
</organism>
<dbReference type="AlphaFoldDB" id="A0A8S0VHX7"/>
<protein>
    <recommendedName>
        <fullName evidence="3">Reverse transcriptase</fullName>
    </recommendedName>
</protein>
<dbReference type="PANTHER" id="PTHR24559">
    <property type="entry name" value="TRANSPOSON TY3-I GAG-POL POLYPROTEIN"/>
    <property type="match status" value="1"/>
</dbReference>
<dbReference type="OrthoDB" id="911978at2759"/>
<proteinExistence type="predicted"/>
<evidence type="ECO:0000313" key="1">
    <source>
        <dbReference type="EMBL" id="CAA3029817.1"/>
    </source>
</evidence>
<dbReference type="InterPro" id="IPR053134">
    <property type="entry name" value="RNA-dir_DNA_polymerase"/>
</dbReference>
<accession>A0A8S0VHX7</accession>
<dbReference type="InterPro" id="IPR043502">
    <property type="entry name" value="DNA/RNA_pol_sf"/>
</dbReference>
<sequence length="130" mass="15046">MHKILMEENCKPSIEGQRRLNSNKKEVVRAEILKLLDAGIIYSISDSAWISPIQVVPTVVKNEKNELIPTRTITGWRVYIDYHKFNASTRKDHFSLPFIDRMLERLAGHSHYCFLDGYSGYNRIPVAPED</sequence>
<name>A0A8S0VHX7_OLEEU</name>